<evidence type="ECO:0000313" key="1">
    <source>
        <dbReference type="EMBL" id="KAF2170598.1"/>
    </source>
</evidence>
<dbReference type="AlphaFoldDB" id="A0A6A6CWL7"/>
<evidence type="ECO:0000313" key="2">
    <source>
        <dbReference type="Proteomes" id="UP000799537"/>
    </source>
</evidence>
<keyword evidence="2" id="KW-1185">Reference proteome</keyword>
<dbReference type="Proteomes" id="UP000799537">
    <property type="component" value="Unassembled WGS sequence"/>
</dbReference>
<reference evidence="1" key="1">
    <citation type="journal article" date="2020" name="Stud. Mycol.">
        <title>101 Dothideomycetes genomes: a test case for predicting lifestyles and emergence of pathogens.</title>
        <authorList>
            <person name="Haridas S."/>
            <person name="Albert R."/>
            <person name="Binder M."/>
            <person name="Bloem J."/>
            <person name="Labutti K."/>
            <person name="Salamov A."/>
            <person name="Andreopoulos B."/>
            <person name="Baker S."/>
            <person name="Barry K."/>
            <person name="Bills G."/>
            <person name="Bluhm B."/>
            <person name="Cannon C."/>
            <person name="Castanera R."/>
            <person name="Culley D."/>
            <person name="Daum C."/>
            <person name="Ezra D."/>
            <person name="Gonzalez J."/>
            <person name="Henrissat B."/>
            <person name="Kuo A."/>
            <person name="Liang C."/>
            <person name="Lipzen A."/>
            <person name="Lutzoni F."/>
            <person name="Magnuson J."/>
            <person name="Mondo S."/>
            <person name="Nolan M."/>
            <person name="Ohm R."/>
            <person name="Pangilinan J."/>
            <person name="Park H.-J."/>
            <person name="Ramirez L."/>
            <person name="Alfaro M."/>
            <person name="Sun H."/>
            <person name="Tritt A."/>
            <person name="Yoshinaga Y."/>
            <person name="Zwiers L.-H."/>
            <person name="Turgeon B."/>
            <person name="Goodwin S."/>
            <person name="Spatafora J."/>
            <person name="Crous P."/>
            <person name="Grigoriev I."/>
        </authorList>
    </citation>
    <scope>NUCLEOTIDE SEQUENCE</scope>
    <source>
        <strain evidence="1">ATCC 36951</strain>
    </source>
</reference>
<name>A0A6A6CWL7_ZASCE</name>
<dbReference type="EMBL" id="ML993585">
    <property type="protein sequence ID" value="KAF2170598.1"/>
    <property type="molecule type" value="Genomic_DNA"/>
</dbReference>
<dbReference type="OrthoDB" id="1658288at2759"/>
<gene>
    <name evidence="1" type="ORF">M409DRAFT_19415</name>
</gene>
<dbReference type="RefSeq" id="XP_033671487.1">
    <property type="nucleotide sequence ID" value="XM_033804922.1"/>
</dbReference>
<protein>
    <submittedName>
        <fullName evidence="1">Uncharacterized protein</fullName>
    </submittedName>
</protein>
<dbReference type="GeneID" id="54558194"/>
<dbReference type="InterPro" id="IPR046670">
    <property type="entry name" value="DUF6540"/>
</dbReference>
<organism evidence="1 2">
    <name type="scientific">Zasmidium cellare ATCC 36951</name>
    <dbReference type="NCBI Taxonomy" id="1080233"/>
    <lineage>
        <taxon>Eukaryota</taxon>
        <taxon>Fungi</taxon>
        <taxon>Dikarya</taxon>
        <taxon>Ascomycota</taxon>
        <taxon>Pezizomycotina</taxon>
        <taxon>Dothideomycetes</taxon>
        <taxon>Dothideomycetidae</taxon>
        <taxon>Mycosphaerellales</taxon>
        <taxon>Mycosphaerellaceae</taxon>
        <taxon>Zasmidium</taxon>
    </lineage>
</organism>
<sequence length="183" mass="20497">MPTRPIYLLKIRPSPRQRAHFCTFIPYPEHASHDPSNKAEECRGTKIHVIGTPLAMSLQFQSNFPCHKEHDLEAVVRLGDVDDSLIVDIFPTKDEGGRVLERTEPSGRLEREATSIRPPRGGNVLALVDDVTNRRCQEWTMDYLRHLVKKGLLDASAVDIAQAERDPPGFGIGLRPVGGEALW</sequence>
<dbReference type="Pfam" id="PF20174">
    <property type="entry name" value="DUF6540"/>
    <property type="match status" value="1"/>
</dbReference>
<accession>A0A6A6CWL7</accession>
<proteinExistence type="predicted"/>